<evidence type="ECO:0000259" key="2">
    <source>
        <dbReference type="Pfam" id="PF03816"/>
    </source>
</evidence>
<dbReference type="InterPro" id="IPR004474">
    <property type="entry name" value="LytR_CpsA_psr"/>
</dbReference>
<name>A0ABV7WBH6_9MICO</name>
<evidence type="ECO:0000313" key="4">
    <source>
        <dbReference type="Proteomes" id="UP001595685"/>
    </source>
</evidence>
<protein>
    <submittedName>
        <fullName evidence="3">LCP family protein</fullName>
    </submittedName>
</protein>
<comment type="similarity">
    <text evidence="1">Belongs to the LytR/CpsA/Psr (LCP) family.</text>
</comment>
<proteinExistence type="inferred from homology"/>
<dbReference type="InterPro" id="IPR050922">
    <property type="entry name" value="LytR/CpsA/Psr_CW_biosynth"/>
</dbReference>
<reference evidence="4" key="1">
    <citation type="journal article" date="2019" name="Int. J. Syst. Evol. Microbiol.">
        <title>The Global Catalogue of Microorganisms (GCM) 10K type strain sequencing project: providing services to taxonomists for standard genome sequencing and annotation.</title>
        <authorList>
            <consortium name="The Broad Institute Genomics Platform"/>
            <consortium name="The Broad Institute Genome Sequencing Center for Infectious Disease"/>
            <person name="Wu L."/>
            <person name="Ma J."/>
        </authorList>
    </citation>
    <scope>NUCLEOTIDE SEQUENCE [LARGE SCALE GENOMIC DNA]</scope>
    <source>
        <strain evidence="4">NCAIM B.02333</strain>
    </source>
</reference>
<dbReference type="RefSeq" id="WP_340295489.1">
    <property type="nucleotide sequence ID" value="NZ_JBBEOI010000248.1"/>
</dbReference>
<accession>A0ABV7WBH6</accession>
<keyword evidence="4" id="KW-1185">Reference proteome</keyword>
<dbReference type="Proteomes" id="UP001595685">
    <property type="component" value="Unassembled WGS sequence"/>
</dbReference>
<comment type="caution">
    <text evidence="3">The sequence shown here is derived from an EMBL/GenBank/DDBJ whole genome shotgun (WGS) entry which is preliminary data.</text>
</comment>
<dbReference type="EMBL" id="JBHRWW010000001">
    <property type="protein sequence ID" value="MFC3686845.1"/>
    <property type="molecule type" value="Genomic_DNA"/>
</dbReference>
<dbReference type="PANTHER" id="PTHR33392:SF6">
    <property type="entry name" value="POLYISOPRENYL-TEICHOIC ACID--PEPTIDOGLYCAN TEICHOIC ACID TRANSFERASE TAGU"/>
    <property type="match status" value="1"/>
</dbReference>
<organism evidence="3 4">
    <name type="scientific">Aquipuribacter hungaricus</name>
    <dbReference type="NCBI Taxonomy" id="545624"/>
    <lineage>
        <taxon>Bacteria</taxon>
        <taxon>Bacillati</taxon>
        <taxon>Actinomycetota</taxon>
        <taxon>Actinomycetes</taxon>
        <taxon>Micrococcales</taxon>
        <taxon>Intrasporangiaceae</taxon>
        <taxon>Aquipuribacter</taxon>
    </lineage>
</organism>
<sequence length="345" mass="36862">MTHLQVRQTRPRRQTATFVVIVALVLVAAVVASLALAADVTVRARYDSRIERFDDPAAALSEASRPAPVPGEARTYLLLGSDSRVSAGDASQWAAGAQRTDAIMLVHLPADRSGLYVMSIPRDSWVDVPGHGRAKINAAFSWGGPALLVQTVEQLTGLRVDHVGVVDFEGFVAMTDALGGVEVTVPEATQDARASFPAGTSTMDGEQALDYVRQRYGLDDGDLDRVRRHQNWVRAVLRGALSRDTLTDPRQLDAFLLATTSAVALDSSFGVADLRDLALELRGLRSEDVDFLTVPVAGTGRSEDGQSVVLLDHPAADGLWQAVRDGTLPAWTATADADLLGSTVD</sequence>
<feature type="domain" description="Cell envelope-related transcriptional attenuator" evidence="2">
    <location>
        <begin position="99"/>
        <end position="238"/>
    </location>
</feature>
<dbReference type="NCBIfam" id="TIGR00350">
    <property type="entry name" value="lytR_cpsA_psr"/>
    <property type="match status" value="1"/>
</dbReference>
<evidence type="ECO:0000256" key="1">
    <source>
        <dbReference type="ARBA" id="ARBA00006068"/>
    </source>
</evidence>
<gene>
    <name evidence="3" type="ORF">ACFOLH_00645</name>
</gene>
<dbReference type="Gene3D" id="3.40.630.190">
    <property type="entry name" value="LCP protein"/>
    <property type="match status" value="1"/>
</dbReference>
<evidence type="ECO:0000313" key="3">
    <source>
        <dbReference type="EMBL" id="MFC3686845.1"/>
    </source>
</evidence>
<dbReference type="PANTHER" id="PTHR33392">
    <property type="entry name" value="POLYISOPRENYL-TEICHOIC ACID--PEPTIDOGLYCAN TEICHOIC ACID TRANSFERASE TAGU"/>
    <property type="match status" value="1"/>
</dbReference>
<dbReference type="Pfam" id="PF03816">
    <property type="entry name" value="LytR_cpsA_psr"/>
    <property type="match status" value="1"/>
</dbReference>